<feature type="transmembrane region" description="Helical" evidence="5">
    <location>
        <begin position="324"/>
        <end position="345"/>
    </location>
</feature>
<gene>
    <name evidence="6" type="ORF">CBF30_01900</name>
</gene>
<dbReference type="AlphaFoldDB" id="A0A430AJ06"/>
<dbReference type="InterPro" id="IPR014743">
    <property type="entry name" value="Cl-channel_core"/>
</dbReference>
<sequence length="404" mass="43754">MKKVVEKSYLLLISLGIGCLVGATDSLFGQVLLAVSNFREQHYIELLPFLSIAGCLIIFLYKKWGSGTEKGMGLVFEVGNTPKQKVPKRLLPLVMVSTWITHLFGGSAGREGVAVQIGASLAGMLQRGLKFSSQKRLFLMVGMAAGFSGLFQTPIAASFFAVEVLVIGKVEYKVLPYAVVAAYSASTTSSWLGLEKFTFPLKQELTFTPEVFLKLFIAGSLFGLVGWGFAWLLKKTKKIASLKLSNPYCRVVLLGLVLSLLFLFFQPDRYAGLGTNLIAASFSGAKIMTYDWISKLLLTVLTLAAGFQGGEVTPLFAIGTTLGVVLAQVLGLPVLAIAACGYICVFSAATKTLFAPIFIGAEVFGYTHLVYFVPMVVIAYGFSGKQSIYNGQKLVCEERQEAER</sequence>
<dbReference type="GO" id="GO:0016020">
    <property type="term" value="C:membrane"/>
    <property type="evidence" value="ECO:0007669"/>
    <property type="project" value="UniProtKB-SubCell"/>
</dbReference>
<dbReference type="OrthoDB" id="9767361at2"/>
<feature type="transmembrane region" description="Helical" evidence="5">
    <location>
        <begin position="296"/>
        <end position="318"/>
    </location>
</feature>
<feature type="transmembrane region" description="Helical" evidence="5">
    <location>
        <begin position="357"/>
        <end position="382"/>
    </location>
</feature>
<keyword evidence="4 5" id="KW-0472">Membrane</keyword>
<comment type="caution">
    <text evidence="6">The sequence shown here is derived from an EMBL/GenBank/DDBJ whole genome shotgun (WGS) entry which is preliminary data.</text>
</comment>
<dbReference type="Pfam" id="PF00654">
    <property type="entry name" value="Voltage_CLC"/>
    <property type="match status" value="1"/>
</dbReference>
<dbReference type="SUPFAM" id="SSF81340">
    <property type="entry name" value="Clc chloride channel"/>
    <property type="match status" value="1"/>
</dbReference>
<evidence type="ECO:0000256" key="5">
    <source>
        <dbReference type="SAM" id="Phobius"/>
    </source>
</evidence>
<keyword evidence="2 5" id="KW-0812">Transmembrane</keyword>
<organism evidence="6 7">
    <name type="scientific">Vagococcus entomophilus</name>
    <dbReference type="NCBI Taxonomy" id="1160095"/>
    <lineage>
        <taxon>Bacteria</taxon>
        <taxon>Bacillati</taxon>
        <taxon>Bacillota</taxon>
        <taxon>Bacilli</taxon>
        <taxon>Lactobacillales</taxon>
        <taxon>Enterococcaceae</taxon>
        <taxon>Vagococcus</taxon>
    </lineage>
</organism>
<evidence type="ECO:0000256" key="4">
    <source>
        <dbReference type="ARBA" id="ARBA00023136"/>
    </source>
</evidence>
<protein>
    <submittedName>
        <fullName evidence="6">Voltage-gated chloride channel protein</fullName>
    </submittedName>
</protein>
<dbReference type="InterPro" id="IPR050368">
    <property type="entry name" value="ClC-type_chloride_channel"/>
</dbReference>
<dbReference type="EMBL" id="NGJZ01000001">
    <property type="protein sequence ID" value="RSU08018.1"/>
    <property type="molecule type" value="Genomic_DNA"/>
</dbReference>
<evidence type="ECO:0000256" key="2">
    <source>
        <dbReference type="ARBA" id="ARBA00022692"/>
    </source>
</evidence>
<feature type="transmembrane region" description="Helical" evidence="5">
    <location>
        <begin position="42"/>
        <end position="61"/>
    </location>
</feature>
<dbReference type="PANTHER" id="PTHR43427">
    <property type="entry name" value="CHLORIDE CHANNEL PROTEIN CLC-E"/>
    <property type="match status" value="1"/>
</dbReference>
<evidence type="ECO:0000256" key="1">
    <source>
        <dbReference type="ARBA" id="ARBA00004141"/>
    </source>
</evidence>
<dbReference type="RefSeq" id="WP_126822203.1">
    <property type="nucleotide sequence ID" value="NZ_JBHLWU010000001.1"/>
</dbReference>
<keyword evidence="3 5" id="KW-1133">Transmembrane helix</keyword>
<dbReference type="PROSITE" id="PS51257">
    <property type="entry name" value="PROKAR_LIPOPROTEIN"/>
    <property type="match status" value="1"/>
</dbReference>
<evidence type="ECO:0000313" key="7">
    <source>
        <dbReference type="Proteomes" id="UP000288669"/>
    </source>
</evidence>
<accession>A0A430AJ06</accession>
<dbReference type="GO" id="GO:0015108">
    <property type="term" value="F:chloride transmembrane transporter activity"/>
    <property type="evidence" value="ECO:0007669"/>
    <property type="project" value="InterPro"/>
</dbReference>
<feature type="transmembrane region" description="Helical" evidence="5">
    <location>
        <begin position="137"/>
        <end position="162"/>
    </location>
</feature>
<dbReference type="InterPro" id="IPR001807">
    <property type="entry name" value="ClC"/>
</dbReference>
<dbReference type="PANTHER" id="PTHR43427:SF12">
    <property type="entry name" value="CHLORIDE TRANSPORTER"/>
    <property type="match status" value="1"/>
</dbReference>
<name>A0A430AJ06_9ENTE</name>
<evidence type="ECO:0000313" key="6">
    <source>
        <dbReference type="EMBL" id="RSU08018.1"/>
    </source>
</evidence>
<feature type="transmembrane region" description="Helical" evidence="5">
    <location>
        <begin position="245"/>
        <end position="264"/>
    </location>
</feature>
<feature type="transmembrane region" description="Helical" evidence="5">
    <location>
        <begin position="212"/>
        <end position="233"/>
    </location>
</feature>
<comment type="subcellular location">
    <subcellularLocation>
        <location evidence="1">Membrane</location>
        <topology evidence="1">Multi-pass membrane protein</topology>
    </subcellularLocation>
</comment>
<proteinExistence type="predicted"/>
<evidence type="ECO:0000256" key="3">
    <source>
        <dbReference type="ARBA" id="ARBA00022989"/>
    </source>
</evidence>
<dbReference type="Proteomes" id="UP000288669">
    <property type="component" value="Unassembled WGS sequence"/>
</dbReference>
<feature type="transmembrane region" description="Helical" evidence="5">
    <location>
        <begin position="174"/>
        <end position="192"/>
    </location>
</feature>
<dbReference type="Gene3D" id="1.10.3080.10">
    <property type="entry name" value="Clc chloride channel"/>
    <property type="match status" value="1"/>
</dbReference>
<keyword evidence="7" id="KW-1185">Reference proteome</keyword>
<reference evidence="6 7" key="1">
    <citation type="submission" date="2017-05" db="EMBL/GenBank/DDBJ databases">
        <title>Vagococcus spp. assemblies.</title>
        <authorList>
            <person name="Gulvik C.A."/>
        </authorList>
    </citation>
    <scope>NUCLEOTIDE SEQUENCE [LARGE SCALE GENOMIC DNA]</scope>
    <source>
        <strain evidence="6 7">DSM 24756</strain>
    </source>
</reference>